<evidence type="ECO:0000256" key="4">
    <source>
        <dbReference type="ARBA" id="ARBA00004496"/>
    </source>
</evidence>
<comment type="similarity">
    <text evidence="5">Belongs to the SMP-30/CGR1 family.</text>
</comment>
<keyword evidence="14" id="KW-1185">Reference proteome</keyword>
<name>A0A1H3UQ76_9BACI</name>
<evidence type="ECO:0000256" key="11">
    <source>
        <dbReference type="PIRSR" id="PIRSR605511-2"/>
    </source>
</evidence>
<dbReference type="STRING" id="1503961.SAMN05421736_12442"/>
<sequence>MKAELVVDAKAMLGEGPCWDDREQKLYWVDIIGKTVHCYDPETGENQTLHVNAYVGCVVLKEDGGLLAGLQNGIFSIDMRTYERQFIDNPEQQKPENRFNDGKVDPSGRFWAGTMHIDGKQQEGALYRMGSDRKMHKVIDDISISNGLAWDIKQKIMYYIDTPTRKVAAFDYDPRTGKIANKRTAVIIPENEGYPDGMTIDAEGMIWVAHWDGARVSRWNPHKGEKLTEILFPVRCVTSCCFGGKELDELYVTTANDEWNDEAGGLFRVKTTVKGIASTRFR</sequence>
<dbReference type="InterPro" id="IPR013658">
    <property type="entry name" value="SGL"/>
</dbReference>
<protein>
    <submittedName>
        <fullName evidence="13">Sugar lactone lactonase YvrE</fullName>
    </submittedName>
</protein>
<feature type="binding site" evidence="11">
    <location>
        <position position="146"/>
    </location>
    <ligand>
        <name>a divalent metal cation</name>
        <dbReference type="ChEBI" id="CHEBI:60240"/>
    </ligand>
</feature>
<dbReference type="InterPro" id="IPR011042">
    <property type="entry name" value="6-blade_b-propeller_TolB-like"/>
</dbReference>
<dbReference type="FunFam" id="2.120.10.30:FF:000027">
    <property type="entry name" value="Regucalcin homologue"/>
    <property type="match status" value="1"/>
</dbReference>
<keyword evidence="8" id="KW-0378">Hydrolase</keyword>
<organism evidence="13 14">
    <name type="scientific">Evansella caseinilytica</name>
    <dbReference type="NCBI Taxonomy" id="1503961"/>
    <lineage>
        <taxon>Bacteria</taxon>
        <taxon>Bacillati</taxon>
        <taxon>Bacillota</taxon>
        <taxon>Bacilli</taxon>
        <taxon>Bacillales</taxon>
        <taxon>Bacillaceae</taxon>
        <taxon>Evansella</taxon>
    </lineage>
</organism>
<dbReference type="GO" id="GO:0005509">
    <property type="term" value="F:calcium ion binding"/>
    <property type="evidence" value="ECO:0007669"/>
    <property type="project" value="TreeGrafter"/>
</dbReference>
<evidence type="ECO:0000313" key="13">
    <source>
        <dbReference type="EMBL" id="SDZ64376.1"/>
    </source>
</evidence>
<feature type="binding site" evidence="11">
    <location>
        <position position="98"/>
    </location>
    <ligand>
        <name>substrate</name>
    </ligand>
</feature>
<dbReference type="GO" id="GO:0004341">
    <property type="term" value="F:gluconolactonase activity"/>
    <property type="evidence" value="ECO:0007669"/>
    <property type="project" value="TreeGrafter"/>
</dbReference>
<dbReference type="Pfam" id="PF08450">
    <property type="entry name" value="SGL"/>
    <property type="match status" value="1"/>
</dbReference>
<feature type="binding site" evidence="11">
    <location>
        <position position="100"/>
    </location>
    <ligand>
        <name>substrate</name>
    </ligand>
</feature>
<dbReference type="SUPFAM" id="SSF63829">
    <property type="entry name" value="Calcium-dependent phosphotriesterase"/>
    <property type="match status" value="1"/>
</dbReference>
<evidence type="ECO:0000256" key="2">
    <source>
        <dbReference type="ARBA" id="ARBA00001936"/>
    </source>
</evidence>
<feature type="domain" description="SMP-30/Gluconolactonase/LRE-like region" evidence="12">
    <location>
        <begin position="13"/>
        <end position="256"/>
    </location>
</feature>
<proteinExistence type="inferred from homology"/>
<accession>A0A1H3UQ76</accession>
<evidence type="ECO:0000256" key="3">
    <source>
        <dbReference type="ARBA" id="ARBA00001946"/>
    </source>
</evidence>
<evidence type="ECO:0000259" key="12">
    <source>
        <dbReference type="Pfam" id="PF08450"/>
    </source>
</evidence>
<comment type="cofactor">
    <cofactor evidence="3">
        <name>Mg(2+)</name>
        <dbReference type="ChEBI" id="CHEBI:18420"/>
    </cofactor>
</comment>
<dbReference type="InterPro" id="IPR005511">
    <property type="entry name" value="SMP-30"/>
</dbReference>
<evidence type="ECO:0000256" key="6">
    <source>
        <dbReference type="ARBA" id="ARBA00022490"/>
    </source>
</evidence>
<feature type="binding site" evidence="11">
    <location>
        <position position="196"/>
    </location>
    <ligand>
        <name>a divalent metal cation</name>
        <dbReference type="ChEBI" id="CHEBI:60240"/>
    </ligand>
</feature>
<feature type="active site" description="Proton donor/acceptor" evidence="10">
    <location>
        <position position="196"/>
    </location>
</feature>
<evidence type="ECO:0000256" key="1">
    <source>
        <dbReference type="ARBA" id="ARBA00001913"/>
    </source>
</evidence>
<keyword evidence="11" id="KW-0862">Zinc</keyword>
<comment type="cofactor">
    <cofactor evidence="2">
        <name>Mn(2+)</name>
        <dbReference type="ChEBI" id="CHEBI:29035"/>
    </cofactor>
</comment>
<feature type="binding site" evidence="11">
    <location>
        <position position="15"/>
    </location>
    <ligand>
        <name>a divalent metal cation</name>
        <dbReference type="ChEBI" id="CHEBI:60240"/>
    </ligand>
</feature>
<dbReference type="AlphaFoldDB" id="A0A1H3UQ76"/>
<comment type="cofactor">
    <cofactor evidence="11">
        <name>Zn(2+)</name>
        <dbReference type="ChEBI" id="CHEBI:29105"/>
    </cofactor>
    <text evidence="11">Binds 1 divalent metal cation per subunit.</text>
</comment>
<evidence type="ECO:0000256" key="9">
    <source>
        <dbReference type="ARBA" id="ARBA00022837"/>
    </source>
</evidence>
<evidence type="ECO:0000256" key="7">
    <source>
        <dbReference type="ARBA" id="ARBA00022723"/>
    </source>
</evidence>
<evidence type="ECO:0000313" key="14">
    <source>
        <dbReference type="Proteomes" id="UP000198935"/>
    </source>
</evidence>
<keyword evidence="6" id="KW-0963">Cytoplasm</keyword>
<comment type="subcellular location">
    <subcellularLocation>
        <location evidence="4">Cytoplasm</location>
    </subcellularLocation>
</comment>
<reference evidence="14" key="1">
    <citation type="submission" date="2016-10" db="EMBL/GenBank/DDBJ databases">
        <authorList>
            <person name="Varghese N."/>
            <person name="Submissions S."/>
        </authorList>
    </citation>
    <scope>NUCLEOTIDE SEQUENCE [LARGE SCALE GENOMIC DNA]</scope>
    <source>
        <strain evidence="14">SP</strain>
    </source>
</reference>
<dbReference type="Gene3D" id="2.120.10.30">
    <property type="entry name" value="TolB, C-terminal domain"/>
    <property type="match status" value="1"/>
</dbReference>
<keyword evidence="9" id="KW-0106">Calcium</keyword>
<dbReference type="OrthoDB" id="2633250at2"/>
<dbReference type="PANTHER" id="PTHR10907">
    <property type="entry name" value="REGUCALCIN"/>
    <property type="match status" value="1"/>
</dbReference>
<evidence type="ECO:0000256" key="5">
    <source>
        <dbReference type="ARBA" id="ARBA00008853"/>
    </source>
</evidence>
<dbReference type="PANTHER" id="PTHR10907:SF47">
    <property type="entry name" value="REGUCALCIN"/>
    <property type="match status" value="1"/>
</dbReference>
<feature type="binding site" evidence="11">
    <location>
        <position position="118"/>
    </location>
    <ligand>
        <name>substrate</name>
    </ligand>
</feature>
<keyword evidence="7 11" id="KW-0479">Metal-binding</keyword>
<comment type="cofactor">
    <cofactor evidence="1">
        <name>Ca(2+)</name>
        <dbReference type="ChEBI" id="CHEBI:29108"/>
    </cofactor>
</comment>
<gene>
    <name evidence="13" type="ORF">SAMN05421736_12442</name>
</gene>
<dbReference type="Proteomes" id="UP000198935">
    <property type="component" value="Unassembled WGS sequence"/>
</dbReference>
<evidence type="ECO:0000256" key="8">
    <source>
        <dbReference type="ARBA" id="ARBA00022801"/>
    </source>
</evidence>
<dbReference type="EMBL" id="FNPI01000024">
    <property type="protein sequence ID" value="SDZ64376.1"/>
    <property type="molecule type" value="Genomic_DNA"/>
</dbReference>
<evidence type="ECO:0000256" key="10">
    <source>
        <dbReference type="PIRSR" id="PIRSR605511-1"/>
    </source>
</evidence>
<dbReference type="GO" id="GO:0019853">
    <property type="term" value="P:L-ascorbic acid biosynthetic process"/>
    <property type="evidence" value="ECO:0007669"/>
    <property type="project" value="TreeGrafter"/>
</dbReference>
<dbReference type="GO" id="GO:0005737">
    <property type="term" value="C:cytoplasm"/>
    <property type="evidence" value="ECO:0007669"/>
    <property type="project" value="UniProtKB-SubCell"/>
</dbReference>
<dbReference type="PRINTS" id="PR01790">
    <property type="entry name" value="SMP30FAMILY"/>
</dbReference>